<dbReference type="PANTHER" id="PTHR30401:SF0">
    <property type="entry name" value="TRNA 2-SELENOURIDINE SYNTHASE"/>
    <property type="match status" value="1"/>
</dbReference>
<dbReference type="Pfam" id="PF00581">
    <property type="entry name" value="Rhodanese"/>
    <property type="match status" value="1"/>
</dbReference>
<dbReference type="PROSITE" id="PS00380">
    <property type="entry name" value="RHODANESE_1"/>
    <property type="match status" value="1"/>
</dbReference>
<dbReference type="NCBIfam" id="TIGR03167">
    <property type="entry name" value="tRNA_sel_U_synt"/>
    <property type="match status" value="1"/>
</dbReference>
<dbReference type="GO" id="GO:0004792">
    <property type="term" value="F:thiosulfate-cyanide sulfurtransferase activity"/>
    <property type="evidence" value="ECO:0007669"/>
    <property type="project" value="InterPro"/>
</dbReference>
<dbReference type="Gene3D" id="3.40.50.300">
    <property type="entry name" value="P-loop containing nucleotide triphosphate hydrolases"/>
    <property type="match status" value="1"/>
</dbReference>
<dbReference type="NCBIfam" id="NF008752">
    <property type="entry name" value="PRK11784.1-4"/>
    <property type="match status" value="1"/>
</dbReference>
<dbReference type="SMART" id="SM00450">
    <property type="entry name" value="RHOD"/>
    <property type="match status" value="1"/>
</dbReference>
<evidence type="ECO:0000256" key="1">
    <source>
        <dbReference type="ARBA" id="ARBA00023266"/>
    </source>
</evidence>
<feature type="domain" description="Rhodanese" evidence="2">
    <location>
        <begin position="46"/>
        <end position="167"/>
    </location>
</feature>
<evidence type="ECO:0000259" key="2">
    <source>
        <dbReference type="PROSITE" id="PS50206"/>
    </source>
</evidence>
<dbReference type="PANTHER" id="PTHR30401">
    <property type="entry name" value="TRNA 2-SELENOURIDINE SYNTHASE"/>
    <property type="match status" value="1"/>
</dbReference>
<dbReference type="InterPro" id="IPR017582">
    <property type="entry name" value="SelU"/>
</dbReference>
<name>A0A8S4P773_OWEFU</name>
<accession>A0A8S4P773</accession>
<dbReference type="GO" id="GO:0002098">
    <property type="term" value="P:tRNA wobble uridine modification"/>
    <property type="evidence" value="ECO:0007669"/>
    <property type="project" value="InterPro"/>
</dbReference>
<dbReference type="NCBIfam" id="NF008750">
    <property type="entry name" value="PRK11784.1-2"/>
    <property type="match status" value="1"/>
</dbReference>
<evidence type="ECO:0000313" key="3">
    <source>
        <dbReference type="EMBL" id="CAH1788739.1"/>
    </source>
</evidence>
<reference evidence="3" key="1">
    <citation type="submission" date="2022-03" db="EMBL/GenBank/DDBJ databases">
        <authorList>
            <person name="Martin C."/>
        </authorList>
    </citation>
    <scope>NUCLEOTIDE SEQUENCE</scope>
</reference>
<evidence type="ECO:0000313" key="4">
    <source>
        <dbReference type="Proteomes" id="UP000749559"/>
    </source>
</evidence>
<dbReference type="InterPro" id="IPR027417">
    <property type="entry name" value="P-loop_NTPase"/>
</dbReference>
<dbReference type="PROSITE" id="PS50206">
    <property type="entry name" value="RHODANESE_3"/>
    <property type="match status" value="1"/>
</dbReference>
<dbReference type="AlphaFoldDB" id="A0A8S4P773"/>
<dbReference type="Gene3D" id="3.40.250.10">
    <property type="entry name" value="Rhodanese-like domain"/>
    <property type="match status" value="1"/>
</dbReference>
<dbReference type="Pfam" id="PF26341">
    <property type="entry name" value="AAA_SelU"/>
    <property type="match status" value="1"/>
</dbReference>
<dbReference type="OrthoDB" id="566238at2759"/>
<dbReference type="SUPFAM" id="SSF52540">
    <property type="entry name" value="P-loop containing nucleoside triphosphate hydrolases"/>
    <property type="match status" value="1"/>
</dbReference>
<gene>
    <name evidence="3" type="ORF">OFUS_LOCUS14215</name>
</gene>
<dbReference type="Proteomes" id="UP000749559">
    <property type="component" value="Unassembled WGS sequence"/>
</dbReference>
<dbReference type="InterPro" id="IPR001307">
    <property type="entry name" value="Thiosulphate_STrfase_CS"/>
</dbReference>
<dbReference type="GO" id="GO:0043828">
    <property type="term" value="F:tRNA 2-selenouridine synthase activity"/>
    <property type="evidence" value="ECO:0007669"/>
    <property type="project" value="InterPro"/>
</dbReference>
<protein>
    <recommendedName>
        <fullName evidence="2">Rhodanese domain-containing protein</fullName>
    </recommendedName>
</protein>
<organism evidence="3 4">
    <name type="scientific">Owenia fusiformis</name>
    <name type="common">Polychaete worm</name>
    <dbReference type="NCBI Taxonomy" id="6347"/>
    <lineage>
        <taxon>Eukaryota</taxon>
        <taxon>Metazoa</taxon>
        <taxon>Spiralia</taxon>
        <taxon>Lophotrochozoa</taxon>
        <taxon>Annelida</taxon>
        <taxon>Polychaeta</taxon>
        <taxon>Sedentaria</taxon>
        <taxon>Canalipalpata</taxon>
        <taxon>Sabellida</taxon>
        <taxon>Oweniida</taxon>
        <taxon>Oweniidae</taxon>
        <taxon>Owenia</taxon>
    </lineage>
</organism>
<dbReference type="InterPro" id="IPR036873">
    <property type="entry name" value="Rhodanese-like_dom_sf"/>
</dbReference>
<keyword evidence="1" id="KW-0711">Selenium</keyword>
<keyword evidence="4" id="KW-1185">Reference proteome</keyword>
<dbReference type="InterPro" id="IPR001763">
    <property type="entry name" value="Rhodanese-like_dom"/>
</dbReference>
<proteinExistence type="predicted"/>
<dbReference type="EMBL" id="CAIIXF020000007">
    <property type="protein sequence ID" value="CAH1788739.1"/>
    <property type="molecule type" value="Genomic_DNA"/>
</dbReference>
<dbReference type="SUPFAM" id="SSF52821">
    <property type="entry name" value="Rhodanese/Cell cycle control phosphatase"/>
    <property type="match status" value="1"/>
</dbReference>
<sequence>MSLIPAMHEHCFKFTRLFSHLRSFNRQNSIHTNQKGFPKRTKDPLQAGVTEVIDVRTPAEFKEDHIPGAINLPVLDDKQRVKVGTLYSKSPFEGRKIGGGLVTAKIGEHIENYFQHKPIDYTPLIYCWRAGQRSMSMAMVLSQIGFDVYQLEGGYKHYRQTVRENIETVAPLMNYKMISGLTGSGKTMILKKLGEHNQQVIDLEELAKHKGSILGIDADTTQPKQKYMESLLSLELSKFNSEKPVWLESESRNIGSITIPNALFSKMKTCKRYVLNTPMEERVKHLLTEYPYWIKYPDRLKHILTILEKYCGKRLVEYWRDLIDQRKGEEFLESILVNHYDTTYYSSQKKNCAQRVEVVNIDVPNLSEETIYNVIIPQLLE</sequence>
<comment type="caution">
    <text evidence="3">The sequence shown here is derived from an EMBL/GenBank/DDBJ whole genome shotgun (WGS) entry which is preliminary data.</text>
</comment>
<dbReference type="InterPro" id="IPR058840">
    <property type="entry name" value="AAA_SelU"/>
</dbReference>